<dbReference type="EMBL" id="WHWC01000009">
    <property type="protein sequence ID" value="KAG8376453.1"/>
    <property type="molecule type" value="Genomic_DNA"/>
</dbReference>
<sequence length="72" mass="8582">MQSWDRNLLLNTSTCNFCFYLEIVWKELEKENKEFFEAYTKRRAEKASEAETSQKIHEILLDSSKKDTNDDA</sequence>
<accession>A0AAV6X1P5</accession>
<organism evidence="1 2">
    <name type="scientific">Buddleja alternifolia</name>
    <dbReference type="NCBI Taxonomy" id="168488"/>
    <lineage>
        <taxon>Eukaryota</taxon>
        <taxon>Viridiplantae</taxon>
        <taxon>Streptophyta</taxon>
        <taxon>Embryophyta</taxon>
        <taxon>Tracheophyta</taxon>
        <taxon>Spermatophyta</taxon>
        <taxon>Magnoliopsida</taxon>
        <taxon>eudicotyledons</taxon>
        <taxon>Gunneridae</taxon>
        <taxon>Pentapetalae</taxon>
        <taxon>asterids</taxon>
        <taxon>lamiids</taxon>
        <taxon>Lamiales</taxon>
        <taxon>Scrophulariaceae</taxon>
        <taxon>Buddlejeae</taxon>
        <taxon>Buddleja</taxon>
    </lineage>
</organism>
<dbReference type="Proteomes" id="UP000826271">
    <property type="component" value="Unassembled WGS sequence"/>
</dbReference>
<reference evidence="1" key="1">
    <citation type="submission" date="2019-10" db="EMBL/GenBank/DDBJ databases">
        <authorList>
            <person name="Zhang R."/>
            <person name="Pan Y."/>
            <person name="Wang J."/>
            <person name="Ma R."/>
            <person name="Yu S."/>
        </authorList>
    </citation>
    <scope>NUCLEOTIDE SEQUENCE</scope>
    <source>
        <strain evidence="1">LA-IB0</strain>
        <tissue evidence="1">Leaf</tissue>
    </source>
</reference>
<evidence type="ECO:0000313" key="1">
    <source>
        <dbReference type="EMBL" id="KAG8376453.1"/>
    </source>
</evidence>
<gene>
    <name evidence="1" type="ORF">BUALT_Bualt09G0064900</name>
</gene>
<comment type="caution">
    <text evidence="1">The sequence shown here is derived from an EMBL/GenBank/DDBJ whole genome shotgun (WGS) entry which is preliminary data.</text>
</comment>
<protein>
    <submittedName>
        <fullName evidence="1">Uncharacterized protein</fullName>
    </submittedName>
</protein>
<dbReference type="AlphaFoldDB" id="A0AAV6X1P5"/>
<keyword evidence="2" id="KW-1185">Reference proteome</keyword>
<dbReference type="InterPro" id="IPR006476">
    <property type="entry name" value="CHP01589_pln"/>
</dbReference>
<name>A0AAV6X1P5_9LAMI</name>
<evidence type="ECO:0000313" key="2">
    <source>
        <dbReference type="Proteomes" id="UP000826271"/>
    </source>
</evidence>
<proteinExistence type="predicted"/>
<dbReference type="Pfam" id="PF09713">
    <property type="entry name" value="A_thal_3526"/>
    <property type="match status" value="1"/>
</dbReference>